<organism evidence="2 3">
    <name type="scientific">Brevibacterium casei</name>
    <dbReference type="NCBI Taxonomy" id="33889"/>
    <lineage>
        <taxon>Bacteria</taxon>
        <taxon>Bacillati</taxon>
        <taxon>Actinomycetota</taxon>
        <taxon>Actinomycetes</taxon>
        <taxon>Micrococcales</taxon>
        <taxon>Brevibacteriaceae</taxon>
        <taxon>Brevibacterium</taxon>
    </lineage>
</organism>
<dbReference type="Proteomes" id="UP000595374">
    <property type="component" value="Chromosome"/>
</dbReference>
<dbReference type="SUPFAM" id="SSF46785">
    <property type="entry name" value="Winged helix' DNA-binding domain"/>
    <property type="match status" value="1"/>
</dbReference>
<dbReference type="EMBL" id="CP065989">
    <property type="protein sequence ID" value="QQB15504.1"/>
    <property type="molecule type" value="Genomic_DNA"/>
</dbReference>
<dbReference type="InterPro" id="IPR036388">
    <property type="entry name" value="WH-like_DNA-bd_sf"/>
</dbReference>
<sequence>MSADHPGRALFAFVRRFGQLPGHETATAAQGRLALVAEAVDALTSRGADATVNAVASHLGIDQSGASRLLRTATEAGVVRTAVSSADGRRRTSVLTPAGESRLAEALAWQDEILARLTAQWPDDRRAGFIADLGEIVAAADRLGL</sequence>
<name>A0A7T4A1C5_9MICO</name>
<dbReference type="Gene3D" id="1.10.10.10">
    <property type="entry name" value="Winged helix-like DNA-binding domain superfamily/Winged helix DNA-binding domain"/>
    <property type="match status" value="1"/>
</dbReference>
<evidence type="ECO:0000313" key="3">
    <source>
        <dbReference type="Proteomes" id="UP000595374"/>
    </source>
</evidence>
<gene>
    <name evidence="2" type="ORF">I6H47_06080</name>
</gene>
<feature type="domain" description="HTH marR-type" evidence="1">
    <location>
        <begin position="45"/>
        <end position="90"/>
    </location>
</feature>
<dbReference type="InterPro" id="IPR000835">
    <property type="entry name" value="HTH_MarR-typ"/>
</dbReference>
<accession>A0A7T4A1C5</accession>
<dbReference type="GO" id="GO:0003700">
    <property type="term" value="F:DNA-binding transcription factor activity"/>
    <property type="evidence" value="ECO:0007669"/>
    <property type="project" value="InterPro"/>
</dbReference>
<evidence type="ECO:0000313" key="2">
    <source>
        <dbReference type="EMBL" id="QQB15504.1"/>
    </source>
</evidence>
<dbReference type="AlphaFoldDB" id="A0A7T4A1C5"/>
<proteinExistence type="predicted"/>
<reference evidence="2 3" key="1">
    <citation type="submission" date="2020-12" db="EMBL/GenBank/DDBJ databases">
        <title>FDA dAtabase for Regulatory Grade micrObial Sequences (FDA-ARGOS): Supporting development and validation of Infectious Disease Dx tests.</title>
        <authorList>
            <person name="Sproer C."/>
            <person name="Gronow S."/>
            <person name="Severitt S."/>
            <person name="Schroder I."/>
            <person name="Tallon L."/>
            <person name="Sadzewicz L."/>
            <person name="Zhao X."/>
            <person name="Boylan J."/>
            <person name="Ott S."/>
            <person name="Bowen H."/>
            <person name="Vavikolanu K."/>
            <person name="Mehta A."/>
            <person name="Aluvathingal J."/>
            <person name="Nadendla S."/>
            <person name="Lowell S."/>
            <person name="Myers T."/>
            <person name="Yan Y."/>
            <person name="Sichtig H."/>
        </authorList>
    </citation>
    <scope>NUCLEOTIDE SEQUENCE [LARGE SCALE GENOMIC DNA]</scope>
    <source>
        <strain evidence="2 3">FDAARGOS_990</strain>
    </source>
</reference>
<dbReference type="Pfam" id="PF12802">
    <property type="entry name" value="MarR_2"/>
    <property type="match status" value="1"/>
</dbReference>
<dbReference type="InterPro" id="IPR036390">
    <property type="entry name" value="WH_DNA-bd_sf"/>
</dbReference>
<evidence type="ECO:0000259" key="1">
    <source>
        <dbReference type="Pfam" id="PF12802"/>
    </source>
</evidence>
<protein>
    <submittedName>
        <fullName evidence="2">Winged helix-turn-helix transcriptional regulator</fullName>
    </submittedName>
</protein>
<dbReference type="RefSeq" id="WP_198500489.1">
    <property type="nucleotide sequence ID" value="NZ_CP065989.1"/>
</dbReference>